<organism evidence="1 2">
    <name type="scientific">Neolentinus lepideus HHB14362 ss-1</name>
    <dbReference type="NCBI Taxonomy" id="1314782"/>
    <lineage>
        <taxon>Eukaryota</taxon>
        <taxon>Fungi</taxon>
        <taxon>Dikarya</taxon>
        <taxon>Basidiomycota</taxon>
        <taxon>Agaricomycotina</taxon>
        <taxon>Agaricomycetes</taxon>
        <taxon>Gloeophyllales</taxon>
        <taxon>Gloeophyllaceae</taxon>
        <taxon>Neolentinus</taxon>
    </lineage>
</organism>
<dbReference type="EMBL" id="KV425731">
    <property type="protein sequence ID" value="KZT17992.1"/>
    <property type="molecule type" value="Genomic_DNA"/>
</dbReference>
<dbReference type="AlphaFoldDB" id="A0A165M793"/>
<evidence type="ECO:0000313" key="1">
    <source>
        <dbReference type="EMBL" id="KZT17992.1"/>
    </source>
</evidence>
<protein>
    <submittedName>
        <fullName evidence="1">Uncharacterized protein</fullName>
    </submittedName>
</protein>
<accession>A0A165M793</accession>
<proteinExistence type="predicted"/>
<dbReference type="Proteomes" id="UP000076761">
    <property type="component" value="Unassembled WGS sequence"/>
</dbReference>
<dbReference type="InParanoid" id="A0A165M793"/>
<gene>
    <name evidence="1" type="ORF">NEOLEDRAFT_276110</name>
</gene>
<name>A0A165M793_9AGAM</name>
<sequence>MSSLSHADCAFPAEGGDCEPIMGRNRSNSGGSISDRTRYIGLTAVGRCRFLWILSPGHGCDHNYFVSIAGLDYCDRVLLRIWILNNLVSSPIVPATPHSHWRLYGESAASRPLMFGRKPAGTRLTRGTNGSKYVEES</sequence>
<reference evidence="1 2" key="1">
    <citation type="journal article" date="2016" name="Mol. Biol. Evol.">
        <title>Comparative Genomics of Early-Diverging Mushroom-Forming Fungi Provides Insights into the Origins of Lignocellulose Decay Capabilities.</title>
        <authorList>
            <person name="Nagy L.G."/>
            <person name="Riley R."/>
            <person name="Tritt A."/>
            <person name="Adam C."/>
            <person name="Daum C."/>
            <person name="Floudas D."/>
            <person name="Sun H."/>
            <person name="Yadav J.S."/>
            <person name="Pangilinan J."/>
            <person name="Larsson K.H."/>
            <person name="Matsuura K."/>
            <person name="Barry K."/>
            <person name="Labutti K."/>
            <person name="Kuo R."/>
            <person name="Ohm R.A."/>
            <person name="Bhattacharya S.S."/>
            <person name="Shirouzu T."/>
            <person name="Yoshinaga Y."/>
            <person name="Martin F.M."/>
            <person name="Grigoriev I.V."/>
            <person name="Hibbett D.S."/>
        </authorList>
    </citation>
    <scope>NUCLEOTIDE SEQUENCE [LARGE SCALE GENOMIC DNA]</scope>
    <source>
        <strain evidence="1 2">HHB14362 ss-1</strain>
    </source>
</reference>
<evidence type="ECO:0000313" key="2">
    <source>
        <dbReference type="Proteomes" id="UP000076761"/>
    </source>
</evidence>
<keyword evidence="2" id="KW-1185">Reference proteome</keyword>